<organism evidence="6 7">
    <name type="scientific">Roseibium litorale</name>
    <dbReference type="NCBI Taxonomy" id="2803841"/>
    <lineage>
        <taxon>Bacteria</taxon>
        <taxon>Pseudomonadati</taxon>
        <taxon>Pseudomonadota</taxon>
        <taxon>Alphaproteobacteria</taxon>
        <taxon>Hyphomicrobiales</taxon>
        <taxon>Stappiaceae</taxon>
        <taxon>Roseibium</taxon>
    </lineage>
</organism>
<name>A0ABR9CPP7_9HYPH</name>
<dbReference type="Gene3D" id="1.10.10.60">
    <property type="entry name" value="Homeodomain-like"/>
    <property type="match status" value="2"/>
</dbReference>
<dbReference type="EMBL" id="JACYXI010000008">
    <property type="protein sequence ID" value="MBD8892648.1"/>
    <property type="molecule type" value="Genomic_DNA"/>
</dbReference>
<gene>
    <name evidence="6" type="ORF">IG616_13965</name>
</gene>
<reference evidence="6 7" key="2">
    <citation type="journal article" date="2021" name="Int. J. Syst. Evol. Microbiol.">
        <title>Roseibium litorale sp. nov., isolated from a tidal flat sediment and proposal for the reclassification of Labrenzia polysiphoniae as Roseibium polysiphoniae comb. nov.</title>
        <authorList>
            <person name="Liu Y."/>
            <person name="Pei T."/>
            <person name="Du J."/>
            <person name="Chao M."/>
            <person name="Deng M.R."/>
            <person name="Zhu H."/>
        </authorList>
    </citation>
    <scope>NUCLEOTIDE SEQUENCE [LARGE SCALE GENOMIC DNA]</scope>
    <source>
        <strain evidence="6 7">4C16A</strain>
    </source>
</reference>
<keyword evidence="3" id="KW-0010">Activator</keyword>
<evidence type="ECO:0000256" key="3">
    <source>
        <dbReference type="ARBA" id="ARBA00023159"/>
    </source>
</evidence>
<dbReference type="InterPro" id="IPR009057">
    <property type="entry name" value="Homeodomain-like_sf"/>
</dbReference>
<dbReference type="InterPro" id="IPR018062">
    <property type="entry name" value="HTH_AraC-typ_CS"/>
</dbReference>
<evidence type="ECO:0000259" key="5">
    <source>
        <dbReference type="PROSITE" id="PS01124"/>
    </source>
</evidence>
<keyword evidence="4" id="KW-0804">Transcription</keyword>
<keyword evidence="7" id="KW-1185">Reference proteome</keyword>
<reference evidence="7" key="1">
    <citation type="submission" date="2020-09" db="EMBL/GenBank/DDBJ databases">
        <title>The genome sequence of strain Labrenzia suaedae 4C16A.</title>
        <authorList>
            <person name="Liu Y."/>
        </authorList>
    </citation>
    <scope>NUCLEOTIDE SEQUENCE [LARGE SCALE GENOMIC DNA]</scope>
    <source>
        <strain evidence="7">4C16A</strain>
    </source>
</reference>
<dbReference type="InterPro" id="IPR032783">
    <property type="entry name" value="AraC_lig"/>
</dbReference>
<sequence length="305" mass="33357">MDALSDILSLVRVGNPVSRQLVGGGAWRLDFPAYTGLKFNAVVEGACWVQLDGQDEPIRCGPGSCFLMSRGTPFRMWSCPDAEPQDAAKVYGAATGEGIARINDETGFSLFGSRFVCEGPNADVLLSALPAIAFLTGERDRSKLVFLLQTIRDELLEEEPGSILATEHLAHMMLIQALRLYFRDAHHAEGWLPALADRKIGKAINLMHAEPARKWTLQDLAKAVGMSRTSFAVRFKEKVGVSAIDYLLRWRMSLAKDYLACRSASITTISSTLGYESESAFGAAFKRSVGCSPRTYSRSVAQANI</sequence>
<dbReference type="PANTHER" id="PTHR46796">
    <property type="entry name" value="HTH-TYPE TRANSCRIPTIONAL ACTIVATOR RHAS-RELATED"/>
    <property type="match status" value="1"/>
</dbReference>
<proteinExistence type="predicted"/>
<dbReference type="SUPFAM" id="SSF46689">
    <property type="entry name" value="Homeodomain-like"/>
    <property type="match status" value="2"/>
</dbReference>
<dbReference type="PROSITE" id="PS00041">
    <property type="entry name" value="HTH_ARAC_FAMILY_1"/>
    <property type="match status" value="1"/>
</dbReference>
<dbReference type="Proteomes" id="UP000632063">
    <property type="component" value="Unassembled WGS sequence"/>
</dbReference>
<dbReference type="PANTHER" id="PTHR46796:SF7">
    <property type="entry name" value="ARAC FAMILY TRANSCRIPTIONAL REGULATOR"/>
    <property type="match status" value="1"/>
</dbReference>
<keyword evidence="1" id="KW-0805">Transcription regulation</keyword>
<dbReference type="SMART" id="SM00342">
    <property type="entry name" value="HTH_ARAC"/>
    <property type="match status" value="1"/>
</dbReference>
<keyword evidence="2" id="KW-0238">DNA-binding</keyword>
<dbReference type="InterPro" id="IPR037923">
    <property type="entry name" value="HTH-like"/>
</dbReference>
<dbReference type="Pfam" id="PF12852">
    <property type="entry name" value="Cupin_6"/>
    <property type="match status" value="1"/>
</dbReference>
<dbReference type="InterPro" id="IPR018060">
    <property type="entry name" value="HTH_AraC"/>
</dbReference>
<dbReference type="Pfam" id="PF12833">
    <property type="entry name" value="HTH_18"/>
    <property type="match status" value="1"/>
</dbReference>
<comment type="caution">
    <text evidence="6">The sequence shown here is derived from an EMBL/GenBank/DDBJ whole genome shotgun (WGS) entry which is preliminary data.</text>
</comment>
<evidence type="ECO:0000256" key="1">
    <source>
        <dbReference type="ARBA" id="ARBA00023015"/>
    </source>
</evidence>
<accession>A0ABR9CPP7</accession>
<evidence type="ECO:0000313" key="6">
    <source>
        <dbReference type="EMBL" id="MBD8892648.1"/>
    </source>
</evidence>
<dbReference type="PROSITE" id="PS01124">
    <property type="entry name" value="HTH_ARAC_FAMILY_2"/>
    <property type="match status" value="1"/>
</dbReference>
<evidence type="ECO:0000256" key="2">
    <source>
        <dbReference type="ARBA" id="ARBA00023125"/>
    </source>
</evidence>
<feature type="domain" description="HTH araC/xylS-type" evidence="5">
    <location>
        <begin position="201"/>
        <end position="299"/>
    </location>
</feature>
<protein>
    <submittedName>
        <fullName evidence="6">AraC family transcriptional regulator</fullName>
    </submittedName>
</protein>
<dbReference type="RefSeq" id="WP_192148774.1">
    <property type="nucleotide sequence ID" value="NZ_JACYXI010000008.1"/>
</dbReference>
<dbReference type="SUPFAM" id="SSF51215">
    <property type="entry name" value="Regulatory protein AraC"/>
    <property type="match status" value="1"/>
</dbReference>
<dbReference type="InterPro" id="IPR050204">
    <property type="entry name" value="AraC_XylS_family_regulators"/>
</dbReference>
<evidence type="ECO:0000313" key="7">
    <source>
        <dbReference type="Proteomes" id="UP000632063"/>
    </source>
</evidence>
<evidence type="ECO:0000256" key="4">
    <source>
        <dbReference type="ARBA" id="ARBA00023163"/>
    </source>
</evidence>